<organism evidence="2 3">
    <name type="scientific">Chrysochromulina tobinii</name>
    <dbReference type="NCBI Taxonomy" id="1460289"/>
    <lineage>
        <taxon>Eukaryota</taxon>
        <taxon>Haptista</taxon>
        <taxon>Haptophyta</taxon>
        <taxon>Prymnesiophyceae</taxon>
        <taxon>Prymnesiales</taxon>
        <taxon>Chrysochromulinaceae</taxon>
        <taxon>Chrysochromulina</taxon>
    </lineage>
</organism>
<reference evidence="3" key="1">
    <citation type="journal article" date="2015" name="PLoS Genet.">
        <title>Genome Sequence and Transcriptome Analyses of Chrysochromulina tobin: Metabolic Tools for Enhanced Algal Fitness in the Prominent Order Prymnesiales (Haptophyceae).</title>
        <authorList>
            <person name="Hovde B.T."/>
            <person name="Deodato C.R."/>
            <person name="Hunsperger H.M."/>
            <person name="Ryken S.A."/>
            <person name="Yost W."/>
            <person name="Jha R.K."/>
            <person name="Patterson J."/>
            <person name="Monnat R.J. Jr."/>
            <person name="Barlow S.B."/>
            <person name="Starkenburg S.R."/>
            <person name="Cattolico R.A."/>
        </authorList>
    </citation>
    <scope>NUCLEOTIDE SEQUENCE</scope>
    <source>
        <strain evidence="3">CCMP291</strain>
    </source>
</reference>
<keyword evidence="3" id="KW-1185">Reference proteome</keyword>
<accession>A0A0M0JCU5</accession>
<sequence length="217" mass="23834">MMLRDAKRRRWHAEKTIEHMTHDMQLTGSETEQAKQVLLQYADALSVLGDGRARFLQVTMPMTGTSAKWRQFLKSDGVAHSIPLQSVPPSTHGNGNVLEHGAVATVKHPDGSFHMIRHFAPSSFENARFARSIPPGYAGFIPNEVQQLNALPRPARYKAPEREVADKPTRDLSSASRPPPPPPLAPRVREGWSAAQWVGSASAVSPLGLAARTVVRI</sequence>
<dbReference type="EMBL" id="JWZX01003106">
    <property type="protein sequence ID" value="KOO24305.1"/>
    <property type="molecule type" value="Genomic_DNA"/>
</dbReference>
<name>A0A0M0JCU5_9EUKA</name>
<evidence type="ECO:0000313" key="2">
    <source>
        <dbReference type="EMBL" id="KOO24305.1"/>
    </source>
</evidence>
<comment type="caution">
    <text evidence="2">The sequence shown here is derived from an EMBL/GenBank/DDBJ whole genome shotgun (WGS) entry which is preliminary data.</text>
</comment>
<gene>
    <name evidence="2" type="ORF">Ctob_001516</name>
</gene>
<dbReference type="Proteomes" id="UP000037460">
    <property type="component" value="Unassembled WGS sequence"/>
</dbReference>
<feature type="region of interest" description="Disordered" evidence="1">
    <location>
        <begin position="154"/>
        <end position="188"/>
    </location>
</feature>
<evidence type="ECO:0000256" key="1">
    <source>
        <dbReference type="SAM" id="MobiDB-lite"/>
    </source>
</evidence>
<protein>
    <submittedName>
        <fullName evidence="2">Uncharacterized protein</fullName>
    </submittedName>
</protein>
<proteinExistence type="predicted"/>
<evidence type="ECO:0000313" key="3">
    <source>
        <dbReference type="Proteomes" id="UP000037460"/>
    </source>
</evidence>
<feature type="compositionally biased region" description="Basic and acidic residues" evidence="1">
    <location>
        <begin position="158"/>
        <end position="170"/>
    </location>
</feature>
<dbReference type="AlphaFoldDB" id="A0A0M0JCU5"/>